<dbReference type="Proteomes" id="UP000237423">
    <property type="component" value="Unassembled WGS sequence"/>
</dbReference>
<protein>
    <submittedName>
        <fullName evidence="1">Uncharacterized protein</fullName>
    </submittedName>
</protein>
<reference evidence="1 2" key="1">
    <citation type="submission" date="2017-11" db="EMBL/GenBank/DDBJ databases">
        <title>Draft Genome Sequence of Methylobacter psychrotolerans Sph1T, an Obligate Methanotroph from Low-Temperature Environments.</title>
        <authorList>
            <person name="Oshkin I.Y."/>
            <person name="Miroshnikov K."/>
            <person name="Belova S.E."/>
            <person name="Korzhenkov A."/>
            <person name="Toshchakov S.V."/>
            <person name="Dedysh S.N."/>
        </authorList>
    </citation>
    <scope>NUCLEOTIDE SEQUENCE [LARGE SCALE GENOMIC DNA]</scope>
    <source>
        <strain evidence="1 2">Sph1</strain>
    </source>
</reference>
<sequence length="182" mass="20827">MTHQKVMYDWEDRAANCLLVALIHYAEDEIRKNTPEATDTLCCIEACIIKFAKLIALGKLDLDIDFLKYYLLRVSPFSSGLKEALGSTQSGGLAFALAEISHYLFSINYYKNTIIGFPDFTDKDLSIMSEAARFVIARVQPDLLNIDKSADMEWIKNNYWDDVRDLLILHNTLNKLDKMQYG</sequence>
<comment type="caution">
    <text evidence="1">The sequence shown here is derived from an EMBL/GenBank/DDBJ whole genome shotgun (WGS) entry which is preliminary data.</text>
</comment>
<organism evidence="1 2">
    <name type="scientific">Methylovulum psychrotolerans</name>
    <dbReference type="NCBI Taxonomy" id="1704499"/>
    <lineage>
        <taxon>Bacteria</taxon>
        <taxon>Pseudomonadati</taxon>
        <taxon>Pseudomonadota</taxon>
        <taxon>Gammaproteobacteria</taxon>
        <taxon>Methylococcales</taxon>
        <taxon>Methylococcaceae</taxon>
        <taxon>Methylovulum</taxon>
    </lineage>
</organism>
<name>A0A2S5CFG7_9GAMM</name>
<proteinExistence type="predicted"/>
<dbReference type="RefSeq" id="WP_103976029.1">
    <property type="nucleotide sequence ID" value="NZ_PGFZ01000068.1"/>
</dbReference>
<evidence type="ECO:0000313" key="1">
    <source>
        <dbReference type="EMBL" id="POZ49550.1"/>
    </source>
</evidence>
<dbReference type="EMBL" id="PGFZ01000068">
    <property type="protein sequence ID" value="POZ49550.1"/>
    <property type="molecule type" value="Genomic_DNA"/>
</dbReference>
<evidence type="ECO:0000313" key="2">
    <source>
        <dbReference type="Proteomes" id="UP000237423"/>
    </source>
</evidence>
<accession>A0A2S5CFG7</accession>
<dbReference type="AlphaFoldDB" id="A0A2S5CFG7"/>
<gene>
    <name evidence="1" type="ORF">AADEFJLK_04680</name>
</gene>